<dbReference type="InterPro" id="IPR036097">
    <property type="entry name" value="HisK_dim/P_sf"/>
</dbReference>
<evidence type="ECO:0000313" key="10">
    <source>
        <dbReference type="EMBL" id="AXX95270.1"/>
    </source>
</evidence>
<dbReference type="SMART" id="SM00387">
    <property type="entry name" value="HATPase_c"/>
    <property type="match status" value="1"/>
</dbReference>
<dbReference type="Gene3D" id="3.30.565.10">
    <property type="entry name" value="Histidine kinase-like ATPase, C-terminal domain"/>
    <property type="match status" value="1"/>
</dbReference>
<keyword evidence="4" id="KW-0808">Transferase</keyword>
<keyword evidence="5" id="KW-0547">Nucleotide-binding</keyword>
<evidence type="ECO:0000256" key="8">
    <source>
        <dbReference type="ARBA" id="ARBA00023012"/>
    </source>
</evidence>
<dbReference type="Pfam" id="PF13426">
    <property type="entry name" value="PAS_9"/>
    <property type="match status" value="1"/>
</dbReference>
<reference evidence="10 12" key="2">
    <citation type="submission" date="2018-08" db="EMBL/GenBank/DDBJ databases">
        <title>Complete genome of the Arcobacter ellisii type strain LMG 26155.</title>
        <authorList>
            <person name="Miller W.G."/>
            <person name="Yee E."/>
            <person name="Bono J.L."/>
        </authorList>
    </citation>
    <scope>NUCLEOTIDE SEQUENCE [LARGE SCALE GENOMIC DNA]</scope>
    <source>
        <strain evidence="10 12">LMG 26155</strain>
    </source>
</reference>
<name>A0A347U8U2_9BACT</name>
<dbReference type="PROSITE" id="PS50109">
    <property type="entry name" value="HIS_KIN"/>
    <property type="match status" value="1"/>
</dbReference>
<evidence type="ECO:0000256" key="5">
    <source>
        <dbReference type="ARBA" id="ARBA00022741"/>
    </source>
</evidence>
<evidence type="ECO:0000256" key="1">
    <source>
        <dbReference type="ARBA" id="ARBA00000085"/>
    </source>
</evidence>
<dbReference type="InterPro" id="IPR000014">
    <property type="entry name" value="PAS"/>
</dbReference>
<reference evidence="11 13" key="1">
    <citation type="submission" date="2017-09" db="EMBL/GenBank/DDBJ databases">
        <title>Genomics of the genus Arcobacter.</title>
        <authorList>
            <person name="Perez-Cataluna A."/>
            <person name="Figueras M.J."/>
            <person name="Salas-Masso N."/>
        </authorList>
    </citation>
    <scope>NUCLEOTIDE SEQUENCE [LARGE SCALE GENOMIC DNA]</scope>
    <source>
        <strain evidence="11 13">CECT 7837</strain>
    </source>
</reference>
<dbReference type="OrthoDB" id="9805967at2"/>
<keyword evidence="6 10" id="KW-0418">Kinase</keyword>
<dbReference type="KEGG" id="aell:AELL_1612"/>
<protein>
    <recommendedName>
        <fullName evidence="2">histidine kinase</fullName>
        <ecNumber evidence="2">2.7.13.3</ecNumber>
    </recommendedName>
</protein>
<dbReference type="SUPFAM" id="SSF55785">
    <property type="entry name" value="PYP-like sensor domain (PAS domain)"/>
    <property type="match status" value="1"/>
</dbReference>
<dbReference type="InterPro" id="IPR003661">
    <property type="entry name" value="HisK_dim/P_dom"/>
</dbReference>
<evidence type="ECO:0000313" key="13">
    <source>
        <dbReference type="Proteomes" id="UP000290588"/>
    </source>
</evidence>
<dbReference type="GO" id="GO:0000155">
    <property type="term" value="F:phosphorelay sensor kinase activity"/>
    <property type="evidence" value="ECO:0007669"/>
    <property type="project" value="InterPro"/>
</dbReference>
<dbReference type="GO" id="GO:0005524">
    <property type="term" value="F:ATP binding"/>
    <property type="evidence" value="ECO:0007669"/>
    <property type="project" value="UniProtKB-KW"/>
</dbReference>
<evidence type="ECO:0000256" key="6">
    <source>
        <dbReference type="ARBA" id="ARBA00022777"/>
    </source>
</evidence>
<dbReference type="EC" id="2.7.13.3" evidence="2"/>
<dbReference type="SUPFAM" id="SSF55874">
    <property type="entry name" value="ATPase domain of HSP90 chaperone/DNA topoisomerase II/histidine kinase"/>
    <property type="match status" value="1"/>
</dbReference>
<dbReference type="EMBL" id="NXIG01000008">
    <property type="protein sequence ID" value="RXI30081.1"/>
    <property type="molecule type" value="Genomic_DNA"/>
</dbReference>
<evidence type="ECO:0000256" key="2">
    <source>
        <dbReference type="ARBA" id="ARBA00012438"/>
    </source>
</evidence>
<keyword evidence="7" id="KW-0067">ATP-binding</keyword>
<dbReference type="RefSeq" id="WP_118917450.1">
    <property type="nucleotide sequence ID" value="NZ_CP032097.1"/>
</dbReference>
<dbReference type="PANTHER" id="PTHR43065:SF10">
    <property type="entry name" value="PEROXIDE STRESS-ACTIVATED HISTIDINE KINASE MAK3"/>
    <property type="match status" value="1"/>
</dbReference>
<dbReference type="InterPro" id="IPR035965">
    <property type="entry name" value="PAS-like_dom_sf"/>
</dbReference>
<dbReference type="EMBL" id="CP032097">
    <property type="protein sequence ID" value="AXX95270.1"/>
    <property type="molecule type" value="Genomic_DNA"/>
</dbReference>
<dbReference type="CDD" id="cd00130">
    <property type="entry name" value="PAS"/>
    <property type="match status" value="1"/>
</dbReference>
<dbReference type="Proteomes" id="UP000290588">
    <property type="component" value="Unassembled WGS sequence"/>
</dbReference>
<evidence type="ECO:0000313" key="11">
    <source>
        <dbReference type="EMBL" id="RXI30081.1"/>
    </source>
</evidence>
<gene>
    <name evidence="10" type="ORF">AELL_1612</name>
    <name evidence="11" type="ORF">CP962_08735</name>
</gene>
<dbReference type="PANTHER" id="PTHR43065">
    <property type="entry name" value="SENSOR HISTIDINE KINASE"/>
    <property type="match status" value="1"/>
</dbReference>
<evidence type="ECO:0000256" key="4">
    <source>
        <dbReference type="ARBA" id="ARBA00022679"/>
    </source>
</evidence>
<keyword evidence="8" id="KW-0902">Two-component regulatory system</keyword>
<evidence type="ECO:0000313" key="12">
    <source>
        <dbReference type="Proteomes" id="UP000262582"/>
    </source>
</evidence>
<dbReference type="Proteomes" id="UP000262582">
    <property type="component" value="Chromosome"/>
</dbReference>
<dbReference type="Gene3D" id="1.10.287.130">
    <property type="match status" value="1"/>
</dbReference>
<dbReference type="InterPro" id="IPR036890">
    <property type="entry name" value="HATPase_C_sf"/>
</dbReference>
<dbReference type="SUPFAM" id="SSF47384">
    <property type="entry name" value="Homodimeric domain of signal transducing histidine kinase"/>
    <property type="match status" value="1"/>
</dbReference>
<dbReference type="Gene3D" id="3.30.450.20">
    <property type="entry name" value="PAS domain"/>
    <property type="match status" value="1"/>
</dbReference>
<evidence type="ECO:0000256" key="3">
    <source>
        <dbReference type="ARBA" id="ARBA00022553"/>
    </source>
</evidence>
<accession>A0A347U8U2</accession>
<evidence type="ECO:0000256" key="7">
    <source>
        <dbReference type="ARBA" id="ARBA00022840"/>
    </source>
</evidence>
<dbReference type="NCBIfam" id="TIGR00229">
    <property type="entry name" value="sensory_box"/>
    <property type="match status" value="1"/>
</dbReference>
<dbReference type="AlphaFoldDB" id="A0A347U8U2"/>
<sequence length="350" mass="40389">MEDKNNIFINLNEVINNTIEGILIIEEGFIKNINHSLLEILGYEKKDELIDKLATGILIPTSKEKFIKYNEKLFQEISLITKDGNIIPVIIKIKNLNYQNKDYKMVFILDLSELKEKEKMVIHQSKLSAMGEMISMIAHQWRQPLSTISSMLTRIKLKNDMNKLDKIFLDNMLSDMNKYIQYMSTTIDDFRNFFTIDSKKELLCLNEIVLSASKMLEKTFLSQKIKIEITNKELTKINLPKNELIQVVLNILNNAKDAFLEKNISNSIIKISFEEERNQQKIFIEDNAGGISENIISKIFNPYFSTKTKKNGSGLGLYICKNILEKDNLGDIEVSNIENGTIFIITINKN</sequence>
<evidence type="ECO:0000259" key="9">
    <source>
        <dbReference type="PROSITE" id="PS50109"/>
    </source>
</evidence>
<organism evidence="11 13">
    <name type="scientific">Arcobacter ellisii</name>
    <dbReference type="NCBI Taxonomy" id="913109"/>
    <lineage>
        <taxon>Bacteria</taxon>
        <taxon>Pseudomonadati</taxon>
        <taxon>Campylobacterota</taxon>
        <taxon>Epsilonproteobacteria</taxon>
        <taxon>Campylobacterales</taxon>
        <taxon>Arcobacteraceae</taxon>
        <taxon>Arcobacter</taxon>
    </lineage>
</organism>
<dbReference type="PRINTS" id="PR00344">
    <property type="entry name" value="BCTRLSENSOR"/>
</dbReference>
<comment type="catalytic activity">
    <reaction evidence="1">
        <text>ATP + protein L-histidine = ADP + protein N-phospho-L-histidine.</text>
        <dbReference type="EC" id="2.7.13.3"/>
    </reaction>
</comment>
<keyword evidence="3" id="KW-0597">Phosphoprotein</keyword>
<keyword evidence="12" id="KW-1185">Reference proteome</keyword>
<dbReference type="Pfam" id="PF02518">
    <property type="entry name" value="HATPase_c"/>
    <property type="match status" value="1"/>
</dbReference>
<dbReference type="InterPro" id="IPR003594">
    <property type="entry name" value="HATPase_dom"/>
</dbReference>
<feature type="domain" description="Histidine kinase" evidence="9">
    <location>
        <begin position="136"/>
        <end position="350"/>
    </location>
</feature>
<dbReference type="InterPro" id="IPR005467">
    <property type="entry name" value="His_kinase_dom"/>
</dbReference>
<proteinExistence type="predicted"/>
<dbReference type="InterPro" id="IPR004358">
    <property type="entry name" value="Sig_transdc_His_kin-like_C"/>
</dbReference>
<dbReference type="CDD" id="cd00082">
    <property type="entry name" value="HisKA"/>
    <property type="match status" value="1"/>
</dbReference>